<name>E3HYZ3_RHOVT</name>
<dbReference type="HOGENOM" id="CLU_2702421_0_0_5"/>
<evidence type="ECO:0000313" key="1">
    <source>
        <dbReference type="EMBL" id="ADP70968.1"/>
    </source>
</evidence>
<protein>
    <submittedName>
        <fullName evidence="1">Uncharacterized protein</fullName>
    </submittedName>
</protein>
<organism evidence="1 2">
    <name type="scientific">Rhodomicrobium vannielii (strain ATCC 17100 / DSM 162 / LMG 4299 / NCIMB 10020 / ATH 3.1.1)</name>
    <dbReference type="NCBI Taxonomy" id="648757"/>
    <lineage>
        <taxon>Bacteria</taxon>
        <taxon>Pseudomonadati</taxon>
        <taxon>Pseudomonadota</taxon>
        <taxon>Alphaproteobacteria</taxon>
        <taxon>Hyphomicrobiales</taxon>
        <taxon>Hyphomicrobiaceae</taxon>
        <taxon>Rhodomicrobium</taxon>
    </lineage>
</organism>
<dbReference type="EMBL" id="CP002292">
    <property type="protein sequence ID" value="ADP70968.1"/>
    <property type="molecule type" value="Genomic_DNA"/>
</dbReference>
<sequence>MSFLKVRERLSVFWTKYIAAEDSDEAERIRQKRIDNIMLDVIARESMLKWEKERFEVPKRQSCNKPGKTSFQL</sequence>
<keyword evidence="2" id="KW-1185">Reference proteome</keyword>
<dbReference type="OrthoDB" id="7960980at2"/>
<dbReference type="Proteomes" id="UP000001399">
    <property type="component" value="Chromosome"/>
</dbReference>
<accession>E3HYZ3</accession>
<evidence type="ECO:0000313" key="2">
    <source>
        <dbReference type="Proteomes" id="UP000001399"/>
    </source>
</evidence>
<reference evidence="2" key="1">
    <citation type="journal article" date="2011" name="J. Bacteriol.">
        <title>Genome sequences of eight morphologically diverse alphaproteobacteria.</title>
        <authorList>
            <consortium name="US DOE Joint Genome Institute"/>
            <person name="Brown P.J."/>
            <person name="Kysela D.T."/>
            <person name="Buechlein A."/>
            <person name="Hemmerich C."/>
            <person name="Brun Y.V."/>
        </authorList>
    </citation>
    <scope>NUCLEOTIDE SEQUENCE [LARGE SCALE GENOMIC DNA]</scope>
    <source>
        <strain evidence="2">ATCC 17100 / ATH 3.1.1 / DSM 162 / LMG 4299</strain>
    </source>
</reference>
<proteinExistence type="predicted"/>
<dbReference type="KEGG" id="rva:Rvan_1721"/>
<gene>
    <name evidence="1" type="ordered locus">Rvan_1721</name>
</gene>
<dbReference type="AlphaFoldDB" id="E3HYZ3"/>